<name>A0A2Z6N777_TRISU</name>
<evidence type="ECO:0000259" key="2">
    <source>
        <dbReference type="PROSITE" id="PS50878"/>
    </source>
</evidence>
<dbReference type="InterPro" id="IPR012337">
    <property type="entry name" value="RNaseH-like_sf"/>
</dbReference>
<dbReference type="InterPro" id="IPR000477">
    <property type="entry name" value="RT_dom"/>
</dbReference>
<dbReference type="PANTHER" id="PTHR46890:SF48">
    <property type="entry name" value="RNA-DIRECTED DNA POLYMERASE"/>
    <property type="match status" value="1"/>
</dbReference>
<dbReference type="SUPFAM" id="SSF53098">
    <property type="entry name" value="Ribonuclease H-like"/>
    <property type="match status" value="1"/>
</dbReference>
<dbReference type="SUPFAM" id="SSF56672">
    <property type="entry name" value="DNA/RNA polymerases"/>
    <property type="match status" value="1"/>
</dbReference>
<dbReference type="PANTHER" id="PTHR46890">
    <property type="entry name" value="NON-LTR RETROLELEMENT REVERSE TRANSCRIPTASE-LIKE PROTEIN-RELATED"/>
    <property type="match status" value="1"/>
</dbReference>
<protein>
    <recommendedName>
        <fullName evidence="2">Reverse transcriptase domain-containing protein</fullName>
    </recommendedName>
</protein>
<dbReference type="InterPro" id="IPR036397">
    <property type="entry name" value="RNaseH_sf"/>
</dbReference>
<gene>
    <name evidence="3" type="ORF">TSUD_68650</name>
</gene>
<dbReference type="CDD" id="cd01650">
    <property type="entry name" value="RT_nLTR_like"/>
    <property type="match status" value="1"/>
</dbReference>
<dbReference type="InterPro" id="IPR002156">
    <property type="entry name" value="RNaseH_domain"/>
</dbReference>
<keyword evidence="4" id="KW-1185">Reference proteome</keyword>
<accession>A0A2Z6N777</accession>
<evidence type="ECO:0000313" key="4">
    <source>
        <dbReference type="Proteomes" id="UP000242715"/>
    </source>
</evidence>
<organism evidence="3 4">
    <name type="scientific">Trifolium subterraneum</name>
    <name type="common">Subterranean clover</name>
    <dbReference type="NCBI Taxonomy" id="3900"/>
    <lineage>
        <taxon>Eukaryota</taxon>
        <taxon>Viridiplantae</taxon>
        <taxon>Streptophyta</taxon>
        <taxon>Embryophyta</taxon>
        <taxon>Tracheophyta</taxon>
        <taxon>Spermatophyta</taxon>
        <taxon>Magnoliopsida</taxon>
        <taxon>eudicotyledons</taxon>
        <taxon>Gunneridae</taxon>
        <taxon>Pentapetalae</taxon>
        <taxon>rosids</taxon>
        <taxon>fabids</taxon>
        <taxon>Fabales</taxon>
        <taxon>Fabaceae</taxon>
        <taxon>Papilionoideae</taxon>
        <taxon>50 kb inversion clade</taxon>
        <taxon>NPAAA clade</taxon>
        <taxon>Hologalegina</taxon>
        <taxon>IRL clade</taxon>
        <taxon>Trifolieae</taxon>
        <taxon>Trifolium</taxon>
    </lineage>
</organism>
<dbReference type="GO" id="GO:0003676">
    <property type="term" value="F:nucleic acid binding"/>
    <property type="evidence" value="ECO:0007669"/>
    <property type="project" value="InterPro"/>
</dbReference>
<dbReference type="Pfam" id="PF13456">
    <property type="entry name" value="RVT_3"/>
    <property type="match status" value="1"/>
</dbReference>
<reference evidence="4" key="1">
    <citation type="journal article" date="2017" name="Front. Plant Sci.">
        <title>Climate Clever Clovers: New Paradigm to Reduce the Environmental Footprint of Ruminants by Breeding Low Methanogenic Forages Utilizing Haplotype Variation.</title>
        <authorList>
            <person name="Kaur P."/>
            <person name="Appels R."/>
            <person name="Bayer P.E."/>
            <person name="Keeble-Gagnere G."/>
            <person name="Wang J."/>
            <person name="Hirakawa H."/>
            <person name="Shirasawa K."/>
            <person name="Vercoe P."/>
            <person name="Stefanova K."/>
            <person name="Durmic Z."/>
            <person name="Nichols P."/>
            <person name="Revell C."/>
            <person name="Isobe S.N."/>
            <person name="Edwards D."/>
            <person name="Erskine W."/>
        </authorList>
    </citation>
    <scope>NUCLEOTIDE SEQUENCE [LARGE SCALE GENOMIC DNA]</scope>
    <source>
        <strain evidence="4">cv. Daliak</strain>
    </source>
</reference>
<proteinExistence type="predicted"/>
<keyword evidence="1" id="KW-0175">Coiled coil</keyword>
<dbReference type="InterPro" id="IPR043502">
    <property type="entry name" value="DNA/RNA_pol_sf"/>
</dbReference>
<dbReference type="GO" id="GO:0004523">
    <property type="term" value="F:RNA-DNA hybrid ribonuclease activity"/>
    <property type="evidence" value="ECO:0007669"/>
    <property type="project" value="InterPro"/>
</dbReference>
<dbReference type="OrthoDB" id="422314at2759"/>
<dbReference type="InterPro" id="IPR052343">
    <property type="entry name" value="Retrotransposon-Effector_Assoc"/>
</dbReference>
<dbReference type="PROSITE" id="PS50878">
    <property type="entry name" value="RT_POL"/>
    <property type="match status" value="1"/>
</dbReference>
<dbReference type="CDD" id="cd06222">
    <property type="entry name" value="RNase_H_like"/>
    <property type="match status" value="1"/>
</dbReference>
<feature type="domain" description="Reverse transcriptase" evidence="2">
    <location>
        <begin position="204"/>
        <end position="468"/>
    </location>
</feature>
<dbReference type="InterPro" id="IPR044730">
    <property type="entry name" value="RNase_H-like_dom_plant"/>
</dbReference>
<sequence length="755" mass="85389">MITHKLNKCAAELTKWSHENCHKTRREIDKYRRKLEAVRNEVDAANVHYYNELRKKLDVLLVKDDLFWKQRAKTYWYRDGDLNTRFFHATASTRKKKNQIEHLEDPQGTVCNSIEGMKAIANDYFTNLFQQQNGERNSVINAVKTCITPEDNNALTAPFSFAEFREAIFSMEADKCPGPDGFSPSFYQYFWELCGNEIFKAGCEWLEGRSFPPNLNSTNIALIPKGDTQTSMKDWRPISLCNVLYKVIAKVLANRLKLILNKCISENQSAFVPGRSILDNAMAAIEIIHHMKSKTRGKKGDVALKLDISKAYDRIDWEFLKEMMIKMGFSQKWIGWIMLCVETVDYSVIINGHKVGPIIPGRGLRQGDPLSPYLFIICAEGLNGKEAATLKNILSIYEAASGQAINLQKSEFYCSRNVPSEVRESIANTLGVTQVLGTAKTMLAVYIGSLGNASRRVRITAVWVSKISNLSTWLCLENKRGTCIGHNPSYVWRSIWNSKHVVQAGCKWSIGTGENINVWEQNWLKDGMALSTPSDMEFVGNITKVHDLMLNNSKKWDYDKIQSMFDNNTANRIMQTPLFDSVHEDTLVWKMEHDGLYSVGIGMCIRDDQGCFVKARTEWIEPILDVEIGEAMGLLRALKWIDELQLHNTDVEVDCKRVVDGLNSKRNINSDFGAILSDCRSLLATNLVNSNVKFIRRQANEVAHSLARVATSSASFQNFIDIPTFLVSSGSSPLPIAVAEDQTVIIFTKFGANHH</sequence>
<dbReference type="AlphaFoldDB" id="A0A2Z6N777"/>
<evidence type="ECO:0000313" key="3">
    <source>
        <dbReference type="EMBL" id="GAU39501.1"/>
    </source>
</evidence>
<dbReference type="EMBL" id="DF973765">
    <property type="protein sequence ID" value="GAU39501.1"/>
    <property type="molecule type" value="Genomic_DNA"/>
</dbReference>
<evidence type="ECO:0000256" key="1">
    <source>
        <dbReference type="SAM" id="Coils"/>
    </source>
</evidence>
<dbReference type="Proteomes" id="UP000242715">
    <property type="component" value="Unassembled WGS sequence"/>
</dbReference>
<dbReference type="Pfam" id="PF00078">
    <property type="entry name" value="RVT_1"/>
    <property type="match status" value="1"/>
</dbReference>
<feature type="coiled-coil region" evidence="1">
    <location>
        <begin position="21"/>
        <end position="48"/>
    </location>
</feature>
<dbReference type="Gene3D" id="3.30.420.10">
    <property type="entry name" value="Ribonuclease H-like superfamily/Ribonuclease H"/>
    <property type="match status" value="1"/>
</dbReference>